<evidence type="ECO:0000256" key="9">
    <source>
        <dbReference type="SAM" id="Phobius"/>
    </source>
</evidence>
<sequence length="998" mass="105588">MQGLMQHGALTLDKIIDHAAMWHGGREVVSRSVEGPIVRTTYGAIRERAKRVSNALLGMGIKPGDRVGTLAWNTGRHMEAWYGIMGIGAVCHTLNPRLFPEQIAWIADHAGDRAIFTDLTFLPIIAAILPRLPHVEHVVVFTDRGHMPADFAPAGDAPHFKGLLCYEELVEQHHADCAWGGFDEGTAAGLCYTSGTTGDPKGVMYSHRSNFLHTLITLQPDVMGLSQKDVILPVVPMFHANAWGVAFSAPGAGAKIVMPGAKMDGASIYELLDSEQVTFSAAVPTVWQMLLQHLEATGATLPTLKKVVIGGAACPESIIRAFHDKYDVEVVHAWGMTETSPVGTLSVLTDELSKLPYDQQMHWRLKQGRPPLGVEICLKDDEDKPLPHDGKAFGHLKIRGPIIAAEYFRGAGGKILDDEGFFDTGDVATIDEHGFMQITDRAKDVVKSGGEWISTIEIENIAVGHPKVALAAVVGQPHPKWDERPVLLVKLKEGETAAPQEFIDYLQGKIAKWWMPDDVLIVDDIPLGATGKIDKKLIRKRLADDGYKLPETPMQPSPSAPKPTLAAADGSQPVKIYAPEPVEEVEAETVLHSPEADHQEETQPAGEPLAASEAPSPQTPPEAKLIAVEPEVEAKAPEAPAPEAKPVSAVDAIIAEATAIAAAGPSPEAPAAVAEVKAPEPKPEVEAPLRLHEPEEAKAPPTEPPKAKPVAAEATPFAVPITPGRRGKAKAAKAGGDKKAKPGLASAYLDFAVLVALTPAILAGGGALGVKLGLIDLPFGYNLMTLDWAPRAAQVGVATGLIGLVIALFAGFGRLWKAALLALLITGATFGVMFGAKALFGQAPPIHDVATDWKTPLAFSDAALAARGGAAAFVDDDPSLPVGSAAFAGRRIAEINAETCPAARPLVSSRSPADAYEAAKAAVLASGMTLITDDPMDGRLEATAKSFWYGLTDDVVVRVRPDAAGSRLDMRSIGRDAGPDLGRNCDRIGALASAIKGG</sequence>
<dbReference type="Gene3D" id="3.40.50.12780">
    <property type="entry name" value="N-terminal domain of ligase-like"/>
    <property type="match status" value="1"/>
</dbReference>
<dbReference type="Pfam" id="PF00501">
    <property type="entry name" value="AMP-binding"/>
    <property type="match status" value="1"/>
</dbReference>
<dbReference type="GO" id="GO:0016874">
    <property type="term" value="F:ligase activity"/>
    <property type="evidence" value="ECO:0007669"/>
    <property type="project" value="UniProtKB-KW"/>
</dbReference>
<feature type="domain" description="AMP-dependent synthetase/ligase" evidence="10">
    <location>
        <begin position="23"/>
        <end position="408"/>
    </location>
</feature>
<keyword evidence="4" id="KW-0443">Lipid metabolism</keyword>
<protein>
    <recommendedName>
        <fullName evidence="7">3-methylmercaptopropionyl-CoA ligase</fullName>
        <ecNumber evidence="6">6.2.1.44</ecNumber>
    </recommendedName>
</protein>
<feature type="compositionally biased region" description="Basic and acidic residues" evidence="8">
    <location>
        <begin position="677"/>
        <end position="698"/>
    </location>
</feature>
<evidence type="ECO:0000259" key="10">
    <source>
        <dbReference type="Pfam" id="PF00501"/>
    </source>
</evidence>
<evidence type="ECO:0000313" key="13">
    <source>
        <dbReference type="Proteomes" id="UP000217311"/>
    </source>
</evidence>
<dbReference type="EC" id="6.2.1.44" evidence="6"/>
<feature type="domain" description="AMP-binding enzyme C-terminal" evidence="11">
    <location>
        <begin position="457"/>
        <end position="532"/>
    </location>
</feature>
<dbReference type="SUPFAM" id="SSF56801">
    <property type="entry name" value="Acetyl-CoA synthetase-like"/>
    <property type="match status" value="1"/>
</dbReference>
<dbReference type="PANTHER" id="PTHR43859:SF4">
    <property type="entry name" value="BUTANOATE--COA LIGASE AAE1-RELATED"/>
    <property type="match status" value="1"/>
</dbReference>
<evidence type="ECO:0000256" key="7">
    <source>
        <dbReference type="ARBA" id="ARBA00067668"/>
    </source>
</evidence>
<evidence type="ECO:0000256" key="6">
    <source>
        <dbReference type="ARBA" id="ARBA00066616"/>
    </source>
</evidence>
<evidence type="ECO:0000259" key="11">
    <source>
        <dbReference type="Pfam" id="PF13193"/>
    </source>
</evidence>
<evidence type="ECO:0000256" key="1">
    <source>
        <dbReference type="ARBA" id="ARBA00006432"/>
    </source>
</evidence>
<keyword evidence="3" id="KW-0276">Fatty acid metabolism</keyword>
<feature type="transmembrane region" description="Helical" evidence="9">
    <location>
        <begin position="792"/>
        <end position="812"/>
    </location>
</feature>
<dbReference type="FunFam" id="3.30.300.30:FF:000008">
    <property type="entry name" value="2,3-dihydroxybenzoate-AMP ligase"/>
    <property type="match status" value="1"/>
</dbReference>
<feature type="region of interest" description="Disordered" evidence="8">
    <location>
        <begin position="594"/>
        <end position="621"/>
    </location>
</feature>
<dbReference type="PANTHER" id="PTHR43859">
    <property type="entry name" value="ACYL-ACTIVATING ENZYME"/>
    <property type="match status" value="1"/>
</dbReference>
<dbReference type="AlphaFoldDB" id="A0A290MZX3"/>
<keyword evidence="9" id="KW-0472">Membrane</keyword>
<dbReference type="Pfam" id="PF07386">
    <property type="entry name" value="DUF1499"/>
    <property type="match status" value="1"/>
</dbReference>
<evidence type="ECO:0000256" key="8">
    <source>
        <dbReference type="SAM" id="MobiDB-lite"/>
    </source>
</evidence>
<dbReference type="InterPro" id="IPR010865">
    <property type="entry name" value="DUF1499"/>
</dbReference>
<evidence type="ECO:0000256" key="3">
    <source>
        <dbReference type="ARBA" id="ARBA00022832"/>
    </source>
</evidence>
<dbReference type="InterPro" id="IPR020845">
    <property type="entry name" value="AMP-binding_CS"/>
</dbReference>
<proteinExistence type="inferred from homology"/>
<dbReference type="NCBIfam" id="NF004674">
    <property type="entry name" value="PRK06018.1"/>
    <property type="match status" value="1"/>
</dbReference>
<feature type="transmembrane region" description="Helical" evidence="9">
    <location>
        <begin position="748"/>
        <end position="772"/>
    </location>
</feature>
<dbReference type="CDD" id="cd12119">
    <property type="entry name" value="ttLC_FACS_AlkK_like"/>
    <property type="match status" value="1"/>
</dbReference>
<dbReference type="InterPro" id="IPR025110">
    <property type="entry name" value="AMP-bd_C"/>
</dbReference>
<feature type="region of interest" description="Disordered" evidence="8">
    <location>
        <begin position="548"/>
        <end position="568"/>
    </location>
</feature>
<keyword evidence="9" id="KW-1133">Transmembrane helix</keyword>
<dbReference type="InterPro" id="IPR045851">
    <property type="entry name" value="AMP-bd_C_sf"/>
</dbReference>
<reference evidence="13" key="1">
    <citation type="submission" date="2017-09" db="EMBL/GenBank/DDBJ databases">
        <title>Genome evolution observed in wild isolates of Caulobacter crescentus.</title>
        <authorList>
            <person name="Ely B."/>
            <person name="Wilson K."/>
            <person name="Scott D."/>
        </authorList>
    </citation>
    <scope>NUCLEOTIDE SEQUENCE [LARGE SCALE GENOMIC DNA]</scope>
    <source>
        <strain evidence="13">CB13b1a</strain>
    </source>
</reference>
<evidence type="ECO:0000256" key="2">
    <source>
        <dbReference type="ARBA" id="ARBA00022598"/>
    </source>
</evidence>
<accession>A0A290MZX3</accession>
<gene>
    <name evidence="12" type="ORF">CA606_10895</name>
</gene>
<comment type="catalytic activity">
    <reaction evidence="5">
        <text>3-(methylsulfanyl)propanoate + ATP + CoA = 3-(methylsulfanyl)propanoyl-CoA + AMP + diphosphate</text>
        <dbReference type="Rhea" id="RHEA:43052"/>
        <dbReference type="ChEBI" id="CHEBI:30616"/>
        <dbReference type="ChEBI" id="CHEBI:33019"/>
        <dbReference type="ChEBI" id="CHEBI:49016"/>
        <dbReference type="ChEBI" id="CHEBI:57287"/>
        <dbReference type="ChEBI" id="CHEBI:82815"/>
        <dbReference type="ChEBI" id="CHEBI:456215"/>
        <dbReference type="EC" id="6.2.1.44"/>
    </reaction>
    <physiologicalReaction direction="left-to-right" evidence="5">
        <dbReference type="Rhea" id="RHEA:43053"/>
    </physiologicalReaction>
</comment>
<feature type="transmembrane region" description="Helical" evidence="9">
    <location>
        <begin position="819"/>
        <end position="840"/>
    </location>
</feature>
<dbReference type="GO" id="GO:0006631">
    <property type="term" value="P:fatty acid metabolic process"/>
    <property type="evidence" value="ECO:0007669"/>
    <property type="project" value="UniProtKB-KW"/>
</dbReference>
<dbReference type="Pfam" id="PF13193">
    <property type="entry name" value="AMP-binding_C"/>
    <property type="match status" value="1"/>
</dbReference>
<name>A0A290MZX3_CAUVI</name>
<keyword evidence="2" id="KW-0436">Ligase</keyword>
<evidence type="ECO:0000256" key="4">
    <source>
        <dbReference type="ARBA" id="ARBA00023098"/>
    </source>
</evidence>
<dbReference type="EMBL" id="CP023315">
    <property type="protein sequence ID" value="ATC32803.1"/>
    <property type="molecule type" value="Genomic_DNA"/>
</dbReference>
<dbReference type="InterPro" id="IPR042099">
    <property type="entry name" value="ANL_N_sf"/>
</dbReference>
<dbReference type="PROSITE" id="PS00455">
    <property type="entry name" value="AMP_BINDING"/>
    <property type="match status" value="1"/>
</dbReference>
<evidence type="ECO:0000256" key="5">
    <source>
        <dbReference type="ARBA" id="ARBA00051915"/>
    </source>
</evidence>
<comment type="similarity">
    <text evidence="1">Belongs to the ATP-dependent AMP-binding enzyme family.</text>
</comment>
<dbReference type="Proteomes" id="UP000217311">
    <property type="component" value="Chromosome"/>
</dbReference>
<dbReference type="NCBIfam" id="NF004837">
    <property type="entry name" value="PRK06187.1"/>
    <property type="match status" value="1"/>
</dbReference>
<dbReference type="RefSeq" id="WP_096052208.1">
    <property type="nucleotide sequence ID" value="NZ_CP023315.3"/>
</dbReference>
<dbReference type="InterPro" id="IPR000873">
    <property type="entry name" value="AMP-dep_synth/lig_dom"/>
</dbReference>
<organism evidence="12 13">
    <name type="scientific">Caulobacter vibrioides</name>
    <name type="common">Caulobacter crescentus</name>
    <dbReference type="NCBI Taxonomy" id="155892"/>
    <lineage>
        <taxon>Bacteria</taxon>
        <taxon>Pseudomonadati</taxon>
        <taxon>Pseudomonadota</taxon>
        <taxon>Alphaproteobacteria</taxon>
        <taxon>Caulobacterales</taxon>
        <taxon>Caulobacteraceae</taxon>
        <taxon>Caulobacter</taxon>
    </lineage>
</organism>
<keyword evidence="9" id="KW-0812">Transmembrane</keyword>
<evidence type="ECO:0000313" key="12">
    <source>
        <dbReference type="EMBL" id="ATC32803.1"/>
    </source>
</evidence>
<dbReference type="Gene3D" id="3.30.300.30">
    <property type="match status" value="1"/>
</dbReference>
<feature type="region of interest" description="Disordered" evidence="8">
    <location>
        <begin position="671"/>
        <end position="711"/>
    </location>
</feature>